<dbReference type="Proteomes" id="UP000269669">
    <property type="component" value="Unassembled WGS sequence"/>
</dbReference>
<accession>A0A428MD98</accession>
<keyword evidence="3" id="KW-0975">Bacterial flagellum</keyword>
<evidence type="ECO:0000313" key="7">
    <source>
        <dbReference type="Proteomes" id="UP000269669"/>
    </source>
</evidence>
<comment type="subcellular location">
    <subcellularLocation>
        <location evidence="1">Bacterial flagellum</location>
    </subcellularLocation>
</comment>
<evidence type="ECO:0000256" key="3">
    <source>
        <dbReference type="ARBA" id="ARBA00023143"/>
    </source>
</evidence>
<dbReference type="InterPro" id="IPR013384">
    <property type="entry name" value="Flagell_FlgL"/>
</dbReference>
<dbReference type="InterPro" id="IPR001492">
    <property type="entry name" value="Flagellin"/>
</dbReference>
<keyword evidence="6" id="KW-0966">Cell projection</keyword>
<sequence>MRVDPNFVTNLSGALDQSQSVETSLTAQLSSGLRVTSLADDPVAAAQASMIGSEIAQQDNYVQTASSDSSMLQVTDSTLGEVVTQLTSALTLAVQGSNGTLNAANLSTIAQQLTGIRDQVLSLANTSYQGNYSFAGSQGSTKPFTLDTSTSPATVSYVGDTNVQYVTTPAGQKIQVNLPGSAIFGTGSAGVLGALNQLIADFSSGTAGPTSVADTSVLTTALGQLSDQRSILDSSLSRLQATSTYAQTEEAHLKVQQSTLVASDTATVATQLNSAEVQNQALMSVMSALGKNDLFDYLQ</sequence>
<evidence type="ECO:0000259" key="5">
    <source>
        <dbReference type="Pfam" id="PF00700"/>
    </source>
</evidence>
<dbReference type="InterPro" id="IPR046358">
    <property type="entry name" value="Flagellin_C"/>
</dbReference>
<evidence type="ECO:0000256" key="2">
    <source>
        <dbReference type="ARBA" id="ARBA00005709"/>
    </source>
</evidence>
<dbReference type="Gene3D" id="1.20.1330.10">
    <property type="entry name" value="f41 fragment of flagellin, N-terminal domain"/>
    <property type="match status" value="1"/>
</dbReference>
<keyword evidence="6" id="KW-0282">Flagellum</keyword>
<comment type="caution">
    <text evidence="6">The sequence shown here is derived from an EMBL/GenBank/DDBJ whole genome shotgun (WGS) entry which is preliminary data.</text>
</comment>
<dbReference type="NCBIfam" id="TIGR02550">
    <property type="entry name" value="flagell_flgL"/>
    <property type="match status" value="1"/>
</dbReference>
<reference evidence="6 7" key="1">
    <citation type="submission" date="2018-12" db="EMBL/GenBank/DDBJ databases">
        <title>Sequencing of bacterial isolates from soil warming experiment in Harvard Forest, Massachusetts, USA.</title>
        <authorList>
            <person name="Deangelis K."/>
        </authorList>
    </citation>
    <scope>NUCLEOTIDE SEQUENCE [LARGE SCALE GENOMIC DNA]</scope>
    <source>
        <strain evidence="6 7">EB153</strain>
    </source>
</reference>
<keyword evidence="7" id="KW-1185">Reference proteome</keyword>
<dbReference type="GO" id="GO:0009424">
    <property type="term" value="C:bacterial-type flagellum hook"/>
    <property type="evidence" value="ECO:0007669"/>
    <property type="project" value="InterPro"/>
</dbReference>
<keyword evidence="6" id="KW-0969">Cilium</keyword>
<dbReference type="Pfam" id="PF00669">
    <property type="entry name" value="Flagellin_N"/>
    <property type="match status" value="1"/>
</dbReference>
<gene>
    <name evidence="6" type="ORF">EDE15_0341</name>
</gene>
<protein>
    <submittedName>
        <fullName evidence="6">Flagellar hook-associated protein 3 FlgL</fullName>
    </submittedName>
</protein>
<dbReference type="SUPFAM" id="SSF64518">
    <property type="entry name" value="Phase 1 flagellin"/>
    <property type="match status" value="1"/>
</dbReference>
<dbReference type="PANTHER" id="PTHR42792:SF1">
    <property type="entry name" value="FLAGELLAR HOOK-ASSOCIATED PROTEIN 3"/>
    <property type="match status" value="1"/>
</dbReference>
<dbReference type="EMBL" id="RSDW01000001">
    <property type="protein sequence ID" value="RSL14873.1"/>
    <property type="molecule type" value="Genomic_DNA"/>
</dbReference>
<comment type="similarity">
    <text evidence="2">Belongs to the bacterial flagellin family.</text>
</comment>
<dbReference type="Pfam" id="PF00700">
    <property type="entry name" value="Flagellin_C"/>
    <property type="match status" value="1"/>
</dbReference>
<dbReference type="GO" id="GO:0071973">
    <property type="term" value="P:bacterial-type flagellum-dependent cell motility"/>
    <property type="evidence" value="ECO:0007669"/>
    <property type="project" value="InterPro"/>
</dbReference>
<proteinExistence type="inferred from homology"/>
<dbReference type="OrthoDB" id="9758307at2"/>
<dbReference type="InterPro" id="IPR001029">
    <property type="entry name" value="Flagellin_N"/>
</dbReference>
<evidence type="ECO:0000259" key="4">
    <source>
        <dbReference type="Pfam" id="PF00669"/>
    </source>
</evidence>
<evidence type="ECO:0000313" key="6">
    <source>
        <dbReference type="EMBL" id="RSL14873.1"/>
    </source>
</evidence>
<organism evidence="6 7">
    <name type="scientific">Edaphobacter aggregans</name>
    <dbReference type="NCBI Taxonomy" id="570835"/>
    <lineage>
        <taxon>Bacteria</taxon>
        <taxon>Pseudomonadati</taxon>
        <taxon>Acidobacteriota</taxon>
        <taxon>Terriglobia</taxon>
        <taxon>Terriglobales</taxon>
        <taxon>Acidobacteriaceae</taxon>
        <taxon>Edaphobacter</taxon>
    </lineage>
</organism>
<name>A0A428MD98_9BACT</name>
<evidence type="ECO:0000256" key="1">
    <source>
        <dbReference type="ARBA" id="ARBA00004365"/>
    </source>
</evidence>
<feature type="domain" description="Flagellin C-terminal" evidence="5">
    <location>
        <begin position="217"/>
        <end position="298"/>
    </location>
</feature>
<dbReference type="GO" id="GO:0005198">
    <property type="term" value="F:structural molecule activity"/>
    <property type="evidence" value="ECO:0007669"/>
    <property type="project" value="InterPro"/>
</dbReference>
<dbReference type="PANTHER" id="PTHR42792">
    <property type="entry name" value="FLAGELLIN"/>
    <property type="match status" value="1"/>
</dbReference>
<feature type="domain" description="Flagellin N-terminal" evidence="4">
    <location>
        <begin position="14"/>
        <end position="138"/>
    </location>
</feature>
<dbReference type="RefSeq" id="WP_125483686.1">
    <property type="nucleotide sequence ID" value="NZ_RSDW01000001.1"/>
</dbReference>
<dbReference type="AlphaFoldDB" id="A0A428MD98"/>